<accession>A0ABP3QYW4</accession>
<sequence length="98" mass="10212">MPAYRCGNGSEGRTLGIIWSIIIGFIAGLIAKFLMPGRDPGGFIITTLLGIVGAVVATYLGQAVGWYRPGEGAGFIGAVVGAVIVLAIYRMVVSRRTV</sequence>
<evidence type="ECO:0000313" key="9">
    <source>
        <dbReference type="Proteomes" id="UP001501588"/>
    </source>
</evidence>
<keyword evidence="4 7" id="KW-0812">Transmembrane</keyword>
<comment type="caution">
    <text evidence="8">The sequence shown here is derived from an EMBL/GenBank/DDBJ whole genome shotgun (WGS) entry which is preliminary data.</text>
</comment>
<keyword evidence="9" id="KW-1185">Reference proteome</keyword>
<reference evidence="9" key="1">
    <citation type="journal article" date="2019" name="Int. J. Syst. Evol. Microbiol.">
        <title>The Global Catalogue of Microorganisms (GCM) 10K type strain sequencing project: providing services to taxonomists for standard genome sequencing and annotation.</title>
        <authorList>
            <consortium name="The Broad Institute Genomics Platform"/>
            <consortium name="The Broad Institute Genome Sequencing Center for Infectious Disease"/>
            <person name="Wu L."/>
            <person name="Ma J."/>
        </authorList>
    </citation>
    <scope>NUCLEOTIDE SEQUENCE [LARGE SCALE GENOMIC DNA]</scope>
    <source>
        <strain evidence="9">JCM 9933</strain>
    </source>
</reference>
<gene>
    <name evidence="8" type="ORF">GCM10009416_39160</name>
</gene>
<feature type="transmembrane region" description="Helical" evidence="7">
    <location>
        <begin position="73"/>
        <end position="92"/>
    </location>
</feature>
<name>A0ABP3QYW4_9PROT</name>
<feature type="transmembrane region" description="Helical" evidence="7">
    <location>
        <begin position="42"/>
        <end position="61"/>
    </location>
</feature>
<dbReference type="EMBL" id="BAAAFZ010000062">
    <property type="protein sequence ID" value="GAA0597036.1"/>
    <property type="molecule type" value="Genomic_DNA"/>
</dbReference>
<evidence type="ECO:0000256" key="7">
    <source>
        <dbReference type="SAM" id="Phobius"/>
    </source>
</evidence>
<evidence type="ECO:0000256" key="4">
    <source>
        <dbReference type="ARBA" id="ARBA00022692"/>
    </source>
</evidence>
<comment type="subcellular location">
    <subcellularLocation>
        <location evidence="1">Cell membrane</location>
        <topology evidence="1">Multi-pass membrane protein</topology>
    </subcellularLocation>
</comment>
<keyword evidence="5 7" id="KW-1133">Transmembrane helix</keyword>
<evidence type="ECO:0000256" key="6">
    <source>
        <dbReference type="ARBA" id="ARBA00023136"/>
    </source>
</evidence>
<evidence type="ECO:0000256" key="2">
    <source>
        <dbReference type="ARBA" id="ARBA00011006"/>
    </source>
</evidence>
<keyword evidence="6 7" id="KW-0472">Membrane</keyword>
<evidence type="ECO:0000256" key="5">
    <source>
        <dbReference type="ARBA" id="ARBA00022989"/>
    </source>
</evidence>
<evidence type="ECO:0000256" key="3">
    <source>
        <dbReference type="ARBA" id="ARBA00022475"/>
    </source>
</evidence>
<dbReference type="Pfam" id="PF04226">
    <property type="entry name" value="Transgly_assoc"/>
    <property type="match status" value="1"/>
</dbReference>
<evidence type="ECO:0000256" key="1">
    <source>
        <dbReference type="ARBA" id="ARBA00004651"/>
    </source>
</evidence>
<keyword evidence="3" id="KW-1003">Cell membrane</keyword>
<organism evidence="8 9">
    <name type="scientific">Craurococcus roseus</name>
    <dbReference type="NCBI Taxonomy" id="77585"/>
    <lineage>
        <taxon>Bacteria</taxon>
        <taxon>Pseudomonadati</taxon>
        <taxon>Pseudomonadota</taxon>
        <taxon>Alphaproteobacteria</taxon>
        <taxon>Acetobacterales</taxon>
        <taxon>Acetobacteraceae</taxon>
        <taxon>Craurococcus</taxon>
    </lineage>
</organism>
<dbReference type="PANTHER" id="PTHR33884">
    <property type="entry name" value="UPF0410 PROTEIN YMGE"/>
    <property type="match status" value="1"/>
</dbReference>
<dbReference type="Proteomes" id="UP001501588">
    <property type="component" value="Unassembled WGS sequence"/>
</dbReference>
<proteinExistence type="inferred from homology"/>
<dbReference type="PANTHER" id="PTHR33884:SF7">
    <property type="entry name" value="BSL8023 PROTEIN"/>
    <property type="match status" value="1"/>
</dbReference>
<dbReference type="InterPro" id="IPR007341">
    <property type="entry name" value="Transgly_assoc"/>
</dbReference>
<protein>
    <submittedName>
        <fullName evidence="8">GlsB/YeaQ/YmgE family stress response membrane protein</fullName>
    </submittedName>
</protein>
<comment type="similarity">
    <text evidence="2">Belongs to the UPF0410 family.</text>
</comment>
<feature type="transmembrane region" description="Helical" evidence="7">
    <location>
        <begin position="17"/>
        <end position="35"/>
    </location>
</feature>
<evidence type="ECO:0000313" key="8">
    <source>
        <dbReference type="EMBL" id="GAA0597036.1"/>
    </source>
</evidence>